<keyword evidence="3" id="KW-1185">Reference proteome</keyword>
<organism evidence="2 3">
    <name type="scientific">Pleuronectes platessa</name>
    <name type="common">European plaice</name>
    <dbReference type="NCBI Taxonomy" id="8262"/>
    <lineage>
        <taxon>Eukaryota</taxon>
        <taxon>Metazoa</taxon>
        <taxon>Chordata</taxon>
        <taxon>Craniata</taxon>
        <taxon>Vertebrata</taxon>
        <taxon>Euteleostomi</taxon>
        <taxon>Actinopterygii</taxon>
        <taxon>Neopterygii</taxon>
        <taxon>Teleostei</taxon>
        <taxon>Neoteleostei</taxon>
        <taxon>Acanthomorphata</taxon>
        <taxon>Carangaria</taxon>
        <taxon>Pleuronectiformes</taxon>
        <taxon>Pleuronectoidei</taxon>
        <taxon>Pleuronectidae</taxon>
        <taxon>Pleuronectes</taxon>
    </lineage>
</organism>
<dbReference type="Proteomes" id="UP001153269">
    <property type="component" value="Unassembled WGS sequence"/>
</dbReference>
<sequence>MLAEDPRGGSKDGKAGWQIQNRRSKHRQQIMDRLTHQTLGQDKGPQVQDIWACRSNNRPSGLVNDQLYLLSHSRPQAGGKANTSESTKVKMEMRQLSLFTQHPPAPDLSGECDGDSHLVLE</sequence>
<reference evidence="2" key="1">
    <citation type="submission" date="2020-03" db="EMBL/GenBank/DDBJ databases">
        <authorList>
            <person name="Weist P."/>
        </authorList>
    </citation>
    <scope>NUCLEOTIDE SEQUENCE</scope>
</reference>
<evidence type="ECO:0000313" key="3">
    <source>
        <dbReference type="Proteomes" id="UP001153269"/>
    </source>
</evidence>
<evidence type="ECO:0000313" key="2">
    <source>
        <dbReference type="EMBL" id="CAB1432464.1"/>
    </source>
</evidence>
<feature type="compositionally biased region" description="Basic and acidic residues" evidence="1">
    <location>
        <begin position="1"/>
        <end position="14"/>
    </location>
</feature>
<comment type="caution">
    <text evidence="2">The sequence shown here is derived from an EMBL/GenBank/DDBJ whole genome shotgun (WGS) entry which is preliminary data.</text>
</comment>
<feature type="region of interest" description="Disordered" evidence="1">
    <location>
        <begin position="1"/>
        <end position="28"/>
    </location>
</feature>
<gene>
    <name evidence="2" type="ORF">PLEPLA_LOCUS20546</name>
</gene>
<accession>A0A9N7ULH0</accession>
<dbReference type="EMBL" id="CADEAL010001446">
    <property type="protein sequence ID" value="CAB1432464.1"/>
    <property type="molecule type" value="Genomic_DNA"/>
</dbReference>
<evidence type="ECO:0000256" key="1">
    <source>
        <dbReference type="SAM" id="MobiDB-lite"/>
    </source>
</evidence>
<name>A0A9N7ULH0_PLEPL</name>
<proteinExistence type="predicted"/>
<dbReference type="AlphaFoldDB" id="A0A9N7ULH0"/>
<protein>
    <submittedName>
        <fullName evidence="2">Uncharacterized protein</fullName>
    </submittedName>
</protein>